<dbReference type="Pfam" id="PF02540">
    <property type="entry name" value="NAD_synthase"/>
    <property type="match status" value="1"/>
</dbReference>
<name>A0A5J4KUE2_9CHLR</name>
<evidence type="ECO:0000256" key="7">
    <source>
        <dbReference type="HAMAP-Rule" id="MF_02090"/>
    </source>
</evidence>
<dbReference type="Gene3D" id="1.10.10.1140">
    <property type="entry name" value="Glutamine-dependent NAD+ synthetase, C-terminal domain"/>
    <property type="match status" value="1"/>
</dbReference>
<evidence type="ECO:0000256" key="5">
    <source>
        <dbReference type="ARBA" id="ARBA00022840"/>
    </source>
</evidence>
<dbReference type="UniPathway" id="UPA00253">
    <property type="reaction ID" value="UER00334"/>
</dbReference>
<dbReference type="GO" id="GO:0005524">
    <property type="term" value="F:ATP binding"/>
    <property type="evidence" value="ECO:0007669"/>
    <property type="project" value="UniProtKB-UniRule"/>
</dbReference>
<comment type="caution">
    <text evidence="11">The sequence shown here is derived from an EMBL/GenBank/DDBJ whole genome shotgun (WGS) entry which is preliminary data.</text>
</comment>
<evidence type="ECO:0000256" key="1">
    <source>
        <dbReference type="ARBA" id="ARBA00005188"/>
    </source>
</evidence>
<feature type="active site" description="Proton acceptor; for glutaminase activity" evidence="7">
    <location>
        <position position="54"/>
    </location>
</feature>
<dbReference type="Proteomes" id="UP000326912">
    <property type="component" value="Unassembled WGS sequence"/>
</dbReference>
<dbReference type="InterPro" id="IPR022310">
    <property type="entry name" value="NAD/GMP_synthase"/>
</dbReference>
<evidence type="ECO:0000256" key="9">
    <source>
        <dbReference type="RuleBase" id="RU003811"/>
    </source>
</evidence>
<feature type="binding site" evidence="7">
    <location>
        <position position="206"/>
    </location>
    <ligand>
        <name>L-glutamine</name>
        <dbReference type="ChEBI" id="CHEBI:58359"/>
    </ligand>
</feature>
<proteinExistence type="inferred from homology"/>
<dbReference type="Gene3D" id="3.40.50.620">
    <property type="entry name" value="HUPs"/>
    <property type="match status" value="1"/>
</dbReference>
<protein>
    <recommendedName>
        <fullName evidence="7 8">Glutamine-dependent NAD(+) synthetase</fullName>
        <ecNumber evidence="7 8">6.3.5.1</ecNumber>
    </recommendedName>
    <alternativeName>
        <fullName evidence="7 8">NAD(+) synthase [glutamine-hydrolyzing]</fullName>
    </alternativeName>
</protein>
<evidence type="ECO:0000256" key="4">
    <source>
        <dbReference type="ARBA" id="ARBA00022741"/>
    </source>
</evidence>
<dbReference type="AlphaFoldDB" id="A0A5J4KUE2"/>
<feature type="domain" description="CN hydrolase" evidence="10">
    <location>
        <begin position="14"/>
        <end position="279"/>
    </location>
</feature>
<dbReference type="EMBL" id="BKZW01000003">
    <property type="protein sequence ID" value="GER91233.1"/>
    <property type="molecule type" value="Genomic_DNA"/>
</dbReference>
<feature type="binding site" evidence="7">
    <location>
        <position position="616"/>
    </location>
    <ligand>
        <name>deamido-NAD(+)</name>
        <dbReference type="ChEBI" id="CHEBI:58437"/>
        <note>ligand shared between two neighboring subunits</note>
    </ligand>
</feature>
<dbReference type="InterPro" id="IPR003694">
    <property type="entry name" value="NAD_synthase"/>
</dbReference>
<dbReference type="PANTHER" id="PTHR23090:SF9">
    <property type="entry name" value="GLUTAMINE-DEPENDENT NAD(+) SYNTHETASE"/>
    <property type="match status" value="1"/>
</dbReference>
<feature type="active site" description="Nucleophile; for glutaminase activity" evidence="7">
    <location>
        <position position="179"/>
    </location>
</feature>
<feature type="active site" description="For glutaminase activity" evidence="7">
    <location>
        <position position="123"/>
    </location>
</feature>
<comment type="catalytic activity">
    <reaction evidence="7 8">
        <text>deamido-NAD(+) + L-glutamine + ATP + H2O = L-glutamate + AMP + diphosphate + NAD(+) + H(+)</text>
        <dbReference type="Rhea" id="RHEA:24384"/>
        <dbReference type="ChEBI" id="CHEBI:15377"/>
        <dbReference type="ChEBI" id="CHEBI:15378"/>
        <dbReference type="ChEBI" id="CHEBI:29985"/>
        <dbReference type="ChEBI" id="CHEBI:30616"/>
        <dbReference type="ChEBI" id="CHEBI:33019"/>
        <dbReference type="ChEBI" id="CHEBI:57540"/>
        <dbReference type="ChEBI" id="CHEBI:58359"/>
        <dbReference type="ChEBI" id="CHEBI:58437"/>
        <dbReference type="ChEBI" id="CHEBI:456215"/>
        <dbReference type="EC" id="6.3.5.1"/>
    </reaction>
</comment>
<feature type="binding site" evidence="7">
    <location>
        <position position="483"/>
    </location>
    <ligand>
        <name>deamido-NAD(+)</name>
        <dbReference type="ChEBI" id="CHEBI:58437"/>
        <note>ligand shared between two neighboring subunits</note>
    </ligand>
</feature>
<dbReference type="GO" id="GO:0003952">
    <property type="term" value="F:NAD+ synthase (glutamine-hydrolyzing) activity"/>
    <property type="evidence" value="ECO:0007669"/>
    <property type="project" value="UniProtKB-UniRule"/>
</dbReference>
<dbReference type="InterPro" id="IPR014445">
    <property type="entry name" value="Gln-dep_NAD_synthase"/>
</dbReference>
<dbReference type="GO" id="GO:0005737">
    <property type="term" value="C:cytoplasm"/>
    <property type="evidence" value="ECO:0007669"/>
    <property type="project" value="InterPro"/>
</dbReference>
<gene>
    <name evidence="7" type="primary">nadE</name>
    <name evidence="11" type="ORF">KDW_53950</name>
</gene>
<dbReference type="HAMAP" id="MF_02090">
    <property type="entry name" value="NadE_glutamine_dep"/>
    <property type="match status" value="1"/>
</dbReference>
<organism evidence="11 12">
    <name type="scientific">Dictyobacter vulcani</name>
    <dbReference type="NCBI Taxonomy" id="2607529"/>
    <lineage>
        <taxon>Bacteria</taxon>
        <taxon>Bacillati</taxon>
        <taxon>Chloroflexota</taxon>
        <taxon>Ktedonobacteria</taxon>
        <taxon>Ktedonobacterales</taxon>
        <taxon>Dictyobacteraceae</taxon>
        <taxon>Dictyobacter</taxon>
    </lineage>
</organism>
<keyword evidence="3 7" id="KW-0436">Ligase</keyword>
<evidence type="ECO:0000313" key="12">
    <source>
        <dbReference type="Proteomes" id="UP000326912"/>
    </source>
</evidence>
<comment type="function">
    <text evidence="7">Catalyzes the ATP-dependent amidation of deamido-NAD to form NAD. Uses L-glutamine as a nitrogen source.</text>
</comment>
<dbReference type="PANTHER" id="PTHR23090">
    <property type="entry name" value="NH 3 /GLUTAMINE-DEPENDENT NAD + SYNTHETASE"/>
    <property type="match status" value="1"/>
</dbReference>
<comment type="caution">
    <text evidence="7">Lacks conserved residue(s) required for the propagation of feature annotation.</text>
</comment>
<comment type="similarity">
    <text evidence="9">Belongs to the NAD synthetase family.</text>
</comment>
<dbReference type="NCBIfam" id="NF002730">
    <property type="entry name" value="PRK02628.1"/>
    <property type="match status" value="1"/>
</dbReference>
<dbReference type="RefSeq" id="WP_233097915.1">
    <property type="nucleotide sequence ID" value="NZ_BKZW01000003.1"/>
</dbReference>
<dbReference type="PIRSF" id="PIRSF006630">
    <property type="entry name" value="NADS_GAT"/>
    <property type="match status" value="1"/>
</dbReference>
<dbReference type="InterPro" id="IPR041856">
    <property type="entry name" value="NAD+_synth_C"/>
</dbReference>
<feature type="binding site" evidence="7">
    <location>
        <begin position="488"/>
        <end position="491"/>
    </location>
    <ligand>
        <name>deamido-NAD(+)</name>
        <dbReference type="ChEBI" id="CHEBI:58437"/>
        <note>ligand shared between two neighboring subunits</note>
    </ligand>
</feature>
<keyword evidence="5 7" id="KW-0067">ATP-binding</keyword>
<keyword evidence="4 7" id="KW-0547">Nucleotide-binding</keyword>
<evidence type="ECO:0000256" key="3">
    <source>
        <dbReference type="ARBA" id="ARBA00022598"/>
    </source>
</evidence>
<keyword evidence="12" id="KW-1185">Reference proteome</keyword>
<evidence type="ECO:0000256" key="8">
    <source>
        <dbReference type="PIRNR" id="PIRNR006630"/>
    </source>
</evidence>
<dbReference type="GO" id="GO:0009435">
    <property type="term" value="P:NAD+ biosynthetic process"/>
    <property type="evidence" value="ECO:0007669"/>
    <property type="project" value="UniProtKB-UniRule"/>
</dbReference>
<dbReference type="SUPFAM" id="SSF56317">
    <property type="entry name" value="Carbon-nitrogen hydrolase"/>
    <property type="match status" value="1"/>
</dbReference>
<feature type="binding site" evidence="7">
    <location>
        <position position="212"/>
    </location>
    <ligand>
        <name>L-glutamine</name>
        <dbReference type="ChEBI" id="CHEBI:58359"/>
    </ligand>
</feature>
<keyword evidence="6 7" id="KW-0520">NAD</keyword>
<dbReference type="InterPro" id="IPR014729">
    <property type="entry name" value="Rossmann-like_a/b/a_fold"/>
</dbReference>
<sequence>MSQDIISPASLGFLRVAVVAPELQVANVPYNTRAISDALHDAAARGCQLALFPELSITGYTCADLFYQAALQQQAIEALLTIARVAGEANVAAVVGLPVEIGGKLYNCAAYVNAGAVLGIVPKTYLPNTNEYYEERWFTSSRNSSVDVVQLGGKVIPFGTDLLFAATNFPGCVLGIEICEDLWAVQPPSGDQAQAGATVLLNPSASDEVLGKAPYRLSLVQQQSARCLAAYLYAGAGPGESTTDVIFSGHAFISENGKMLAETERFHFSTQMAVADVDVQRMTHERLRNSSFSAARPSRTYRTIQFEMPVSTRTSEQNALIRPDLTPTPFVPADPNQRANHCQEIFQLQAIGLAKRLKHTGVRHITLGLSGGLDSTLGLLVTQQAFEMLSLPLEGIVAITMPGFGTSKRTRNNAELLAKALGITLKEIPIREAVLQHFRDIGHDSNDHDITYENAQARERTQILMDVANQIGGFMVGTGDLSELALGWCTYNADHMSMYHVNSGVPKTLVRYLIEWCAESVYSGQTSDVLQDICATPISPELLPLGENEAILQETEVTIGPYVLHDFFLFYTVRHSFTPRKIYWLACQVFAGHHTPAELLRWLRLFYQRFFAAQFKRSAMPDGPKVGSVALSPRGDWRMPSDASSALWLQELDAIEHTLPKE</sequence>
<accession>A0A5J4KUE2</accession>
<dbReference type="GO" id="GO:0004359">
    <property type="term" value="F:glutaminase activity"/>
    <property type="evidence" value="ECO:0007669"/>
    <property type="project" value="InterPro"/>
</dbReference>
<reference evidence="11 12" key="1">
    <citation type="submission" date="2019-10" db="EMBL/GenBank/DDBJ databases">
        <title>Dictyobacter vulcani sp. nov., within the class Ktedonobacteria, isolated from soil of volcanic Mt. Zao.</title>
        <authorList>
            <person name="Zheng Y."/>
            <person name="Wang C.M."/>
            <person name="Sakai Y."/>
            <person name="Abe K."/>
            <person name="Yokota A."/>
            <person name="Yabe S."/>
        </authorList>
    </citation>
    <scope>NUCLEOTIDE SEQUENCE [LARGE SCALE GENOMIC DNA]</scope>
    <source>
        <strain evidence="11 12">W12</strain>
    </source>
</reference>
<dbReference type="NCBIfam" id="TIGR00552">
    <property type="entry name" value="nadE"/>
    <property type="match status" value="1"/>
</dbReference>
<evidence type="ECO:0000313" key="11">
    <source>
        <dbReference type="EMBL" id="GER91233.1"/>
    </source>
</evidence>
<dbReference type="PROSITE" id="PS50263">
    <property type="entry name" value="CN_HYDROLASE"/>
    <property type="match status" value="1"/>
</dbReference>
<dbReference type="InterPro" id="IPR036526">
    <property type="entry name" value="C-N_Hydrolase_sf"/>
</dbReference>
<dbReference type="Gene3D" id="3.60.110.10">
    <property type="entry name" value="Carbon-nitrogen hydrolase"/>
    <property type="match status" value="1"/>
</dbReference>
<comment type="pathway">
    <text evidence="1 7 8">Cofactor biosynthesis; NAD(+) biosynthesis; NAD(+) from deamido-NAD(+) (L-Gln route): step 1/1.</text>
</comment>
<evidence type="ECO:0000259" key="10">
    <source>
        <dbReference type="PROSITE" id="PS50263"/>
    </source>
</evidence>
<feature type="binding site" evidence="7">
    <location>
        <position position="454"/>
    </location>
    <ligand>
        <name>deamido-NAD(+)</name>
        <dbReference type="ChEBI" id="CHEBI:58437"/>
        <note>ligand shared between two neighboring subunits</note>
    </ligand>
</feature>
<comment type="similarity">
    <text evidence="2 7 8">In the C-terminal section; belongs to the NAD synthetase family.</text>
</comment>
<dbReference type="CDD" id="cd07570">
    <property type="entry name" value="GAT_Gln-NAD-synth"/>
    <property type="match status" value="1"/>
</dbReference>
<dbReference type="EC" id="6.3.5.1" evidence="7 8"/>
<evidence type="ECO:0000256" key="6">
    <source>
        <dbReference type="ARBA" id="ARBA00023027"/>
    </source>
</evidence>
<evidence type="ECO:0000256" key="2">
    <source>
        <dbReference type="ARBA" id="ARBA00007145"/>
    </source>
</evidence>
<feature type="binding site" evidence="7">
    <location>
        <begin position="368"/>
        <end position="375"/>
    </location>
    <ligand>
        <name>ATP</name>
        <dbReference type="ChEBI" id="CHEBI:30616"/>
    </ligand>
</feature>
<feature type="binding site" evidence="7">
    <location>
        <position position="478"/>
    </location>
    <ligand>
        <name>ATP</name>
        <dbReference type="ChEBI" id="CHEBI:30616"/>
    </ligand>
</feature>
<dbReference type="CDD" id="cd00553">
    <property type="entry name" value="NAD_synthase"/>
    <property type="match status" value="1"/>
</dbReference>
<dbReference type="Pfam" id="PF00795">
    <property type="entry name" value="CN_hydrolase"/>
    <property type="match status" value="1"/>
</dbReference>
<dbReference type="SUPFAM" id="SSF52402">
    <property type="entry name" value="Adenine nucleotide alpha hydrolases-like"/>
    <property type="match status" value="1"/>
</dbReference>
<dbReference type="InterPro" id="IPR003010">
    <property type="entry name" value="C-N_Hydrolase"/>
</dbReference>
<dbReference type="GO" id="GO:0008795">
    <property type="term" value="F:NAD+ synthase activity"/>
    <property type="evidence" value="ECO:0007669"/>
    <property type="project" value="UniProtKB-UniRule"/>
</dbReference>